<evidence type="ECO:0000256" key="3">
    <source>
        <dbReference type="ARBA" id="ARBA00022741"/>
    </source>
</evidence>
<evidence type="ECO:0000313" key="16">
    <source>
        <dbReference type="Proteomes" id="UP001363035"/>
    </source>
</evidence>
<accession>A0ABU8I3M4</accession>
<dbReference type="InterPro" id="IPR032284">
    <property type="entry name" value="RecQ_Zn-bd"/>
</dbReference>
<evidence type="ECO:0000256" key="6">
    <source>
        <dbReference type="ARBA" id="ARBA00022840"/>
    </source>
</evidence>
<dbReference type="InterPro" id="IPR004589">
    <property type="entry name" value="DNA_helicase_ATP-dep_RecQ"/>
</dbReference>
<keyword evidence="6" id="KW-0067">ATP-binding</keyword>
<evidence type="ECO:0000256" key="5">
    <source>
        <dbReference type="ARBA" id="ARBA00022806"/>
    </source>
</evidence>
<dbReference type="CDD" id="cd17920">
    <property type="entry name" value="DEXHc_RecQ"/>
    <property type="match status" value="1"/>
</dbReference>
<dbReference type="PANTHER" id="PTHR13710">
    <property type="entry name" value="DNA HELICASE RECQ FAMILY MEMBER"/>
    <property type="match status" value="1"/>
</dbReference>
<proteinExistence type="inferred from homology"/>
<dbReference type="PANTHER" id="PTHR13710:SF105">
    <property type="entry name" value="ATP-DEPENDENT DNA HELICASE Q1"/>
    <property type="match status" value="1"/>
</dbReference>
<comment type="catalytic activity">
    <reaction evidence="9">
        <text>Couples ATP hydrolysis with the unwinding of duplex DNA by translocating in the 3'-5' direction.</text>
        <dbReference type="EC" id="5.6.2.4"/>
    </reaction>
</comment>
<reference evidence="15 16" key="1">
    <citation type="submission" date="2024-01" db="EMBL/GenBank/DDBJ databases">
        <title>Sphingobacterium tenebrionis sp. nov., a novel endophyte isolated from tenebrio molitor intestines.</title>
        <authorList>
            <person name="Zhang C."/>
        </authorList>
    </citation>
    <scope>NUCLEOTIDE SEQUENCE [LARGE SCALE GENOMIC DNA]</scope>
    <source>
        <strain evidence="15 16">PU5-4</strain>
    </source>
</reference>
<evidence type="ECO:0000256" key="4">
    <source>
        <dbReference type="ARBA" id="ARBA00022801"/>
    </source>
</evidence>
<comment type="caution">
    <text evidence="15">The sequence shown here is derived from an EMBL/GenBank/DDBJ whole genome shotgun (WGS) entry which is preliminary data.</text>
</comment>
<dbReference type="InterPro" id="IPR027417">
    <property type="entry name" value="P-loop_NTPase"/>
</dbReference>
<evidence type="ECO:0000256" key="8">
    <source>
        <dbReference type="ARBA" id="ARBA00023235"/>
    </source>
</evidence>
<dbReference type="EC" id="5.6.2.4" evidence="10"/>
<dbReference type="Pfam" id="PF00270">
    <property type="entry name" value="DEAD"/>
    <property type="match status" value="1"/>
</dbReference>
<dbReference type="SMART" id="SM00490">
    <property type="entry name" value="HELICc"/>
    <property type="match status" value="1"/>
</dbReference>
<evidence type="ECO:0000256" key="11">
    <source>
        <dbReference type="ARBA" id="ARBA00044535"/>
    </source>
</evidence>
<dbReference type="GO" id="GO:0004386">
    <property type="term" value="F:helicase activity"/>
    <property type="evidence" value="ECO:0007669"/>
    <property type="project" value="UniProtKB-KW"/>
</dbReference>
<name>A0ABU8I3M4_9SPHI</name>
<feature type="domain" description="Helicase C-terminal" evidence="14">
    <location>
        <begin position="215"/>
        <end position="364"/>
    </location>
</feature>
<dbReference type="Gene3D" id="3.40.50.300">
    <property type="entry name" value="P-loop containing nucleotide triphosphate hydrolases"/>
    <property type="match status" value="2"/>
</dbReference>
<evidence type="ECO:0000259" key="13">
    <source>
        <dbReference type="PROSITE" id="PS51192"/>
    </source>
</evidence>
<evidence type="ECO:0000256" key="1">
    <source>
        <dbReference type="ARBA" id="ARBA00005446"/>
    </source>
</evidence>
<dbReference type="RefSeq" id="WP_245153310.1">
    <property type="nucleotide sequence ID" value="NZ_JAYLLN010000008.1"/>
</dbReference>
<dbReference type="Proteomes" id="UP001363035">
    <property type="component" value="Unassembled WGS sequence"/>
</dbReference>
<dbReference type="NCBIfam" id="TIGR00614">
    <property type="entry name" value="recQ_fam"/>
    <property type="match status" value="1"/>
</dbReference>
<evidence type="ECO:0000256" key="7">
    <source>
        <dbReference type="ARBA" id="ARBA00023125"/>
    </source>
</evidence>
<dbReference type="InterPro" id="IPR036388">
    <property type="entry name" value="WH-like_DNA-bd_sf"/>
</dbReference>
<keyword evidence="4" id="KW-0378">Hydrolase</keyword>
<evidence type="ECO:0000256" key="12">
    <source>
        <dbReference type="ARBA" id="ARBA00044550"/>
    </source>
</evidence>
<dbReference type="SMART" id="SM00487">
    <property type="entry name" value="DEXDc"/>
    <property type="match status" value="1"/>
</dbReference>
<evidence type="ECO:0000256" key="2">
    <source>
        <dbReference type="ARBA" id="ARBA00022723"/>
    </source>
</evidence>
<keyword evidence="7" id="KW-0238">DNA-binding</keyword>
<dbReference type="Gene3D" id="1.10.10.10">
    <property type="entry name" value="Winged helix-like DNA-binding domain superfamily/Winged helix DNA-binding domain"/>
    <property type="match status" value="1"/>
</dbReference>
<dbReference type="PROSITE" id="PS51194">
    <property type="entry name" value="HELICASE_CTER"/>
    <property type="match status" value="1"/>
</dbReference>
<evidence type="ECO:0000256" key="10">
    <source>
        <dbReference type="ARBA" id="ARBA00034808"/>
    </source>
</evidence>
<keyword evidence="8" id="KW-0413">Isomerase</keyword>
<keyword evidence="2" id="KW-0479">Metal-binding</keyword>
<protein>
    <recommendedName>
        <fullName evidence="11">ATP-dependent DNA helicase RecQ</fullName>
        <ecNumber evidence="10">5.6.2.4</ecNumber>
    </recommendedName>
    <alternativeName>
        <fullName evidence="12">DNA 3'-5' helicase RecQ</fullName>
    </alternativeName>
</protein>
<comment type="similarity">
    <text evidence="1">Belongs to the helicase family. RecQ subfamily.</text>
</comment>
<organism evidence="15 16">
    <name type="scientific">Sphingobacterium tenebrionis</name>
    <dbReference type="NCBI Taxonomy" id="3111775"/>
    <lineage>
        <taxon>Bacteria</taxon>
        <taxon>Pseudomonadati</taxon>
        <taxon>Bacteroidota</taxon>
        <taxon>Sphingobacteriia</taxon>
        <taxon>Sphingobacteriales</taxon>
        <taxon>Sphingobacteriaceae</taxon>
        <taxon>Sphingobacterium</taxon>
    </lineage>
</organism>
<feature type="domain" description="Helicase ATP-binding" evidence="13">
    <location>
        <begin position="26"/>
        <end position="194"/>
    </location>
</feature>
<dbReference type="InterPro" id="IPR011545">
    <property type="entry name" value="DEAD/DEAH_box_helicase_dom"/>
</dbReference>
<dbReference type="EMBL" id="JAYLLN010000008">
    <property type="protein sequence ID" value="MEI5984314.1"/>
    <property type="molecule type" value="Genomic_DNA"/>
</dbReference>
<sequence>MEKTSLEILKQYWGYDRFRPLQEAIIHDVLLGKDTLGLMPTGGGKSLCFQVPSLQMEGICIVISPLIALMKDQVENLRKRDIPAIAIFSGMSYREVDIALDNCIFGNIKFLYLAPERLYLDLIQERIRHMKVNLFAIDEAHCISQWGYDFRPPYLELSKLRELQPNVPFLALTATATPKVVEDIQEKLGFRERNEYRMSFRRENLGYMVFDEENKMNRMLRVIKKMGGSGVIYVRNRRETQEVARFLLNHGVPADFYHAGLDMPSRMKKQEAWTNNQVRVIVATNAFGMGIDKPDVRFVVHLDLPDSLEAYYQEAGRAGRDGKKAFPVLLYQQADRDNLWLNIENDFPDVKFIQQVYHYLCNYFQIAYGAGKGLVYDFDLVEFAKKYKLEVLKTISALKFLERDRWLSLSESVYIPARFKFEVDFQELYKFQVQSAFFDPLIKAIQRLYGGVYDYFVPINEFELAKLIKKPYEEVVKMLTMMQTQEIATYLPKTDAPQLEFLQARVDYKNLYIDTQFIAMRKAYKQEQVKAIYQYLDEKHCRSLAIQRYFGEEGEEVCGACDLCLTRDFKTNESEKIALEIQQLLIAKPMYLYELIEALQIGKEELRLQTLRSLLDQQKVLLQDGLYSWNGLLYR</sequence>
<evidence type="ECO:0000313" key="15">
    <source>
        <dbReference type="EMBL" id="MEI5984314.1"/>
    </source>
</evidence>
<dbReference type="Pfam" id="PF16124">
    <property type="entry name" value="RecQ_Zn_bind"/>
    <property type="match status" value="1"/>
</dbReference>
<dbReference type="PROSITE" id="PS51192">
    <property type="entry name" value="HELICASE_ATP_BIND_1"/>
    <property type="match status" value="1"/>
</dbReference>
<dbReference type="SUPFAM" id="SSF52540">
    <property type="entry name" value="P-loop containing nucleoside triphosphate hydrolases"/>
    <property type="match status" value="1"/>
</dbReference>
<keyword evidence="3" id="KW-0547">Nucleotide-binding</keyword>
<dbReference type="InterPro" id="IPR001650">
    <property type="entry name" value="Helicase_C-like"/>
</dbReference>
<keyword evidence="5 15" id="KW-0347">Helicase</keyword>
<evidence type="ECO:0000259" key="14">
    <source>
        <dbReference type="PROSITE" id="PS51194"/>
    </source>
</evidence>
<dbReference type="Pfam" id="PF00271">
    <property type="entry name" value="Helicase_C"/>
    <property type="match status" value="1"/>
</dbReference>
<evidence type="ECO:0000256" key="9">
    <source>
        <dbReference type="ARBA" id="ARBA00034617"/>
    </source>
</evidence>
<gene>
    <name evidence="15" type="ORF">VJ786_05290</name>
</gene>
<keyword evidence="16" id="KW-1185">Reference proteome</keyword>
<dbReference type="InterPro" id="IPR014001">
    <property type="entry name" value="Helicase_ATP-bd"/>
</dbReference>